<dbReference type="Pfam" id="PF04655">
    <property type="entry name" value="APH_6_hur"/>
    <property type="match status" value="1"/>
</dbReference>
<keyword evidence="2" id="KW-1185">Reference proteome</keyword>
<name>A0ABY4YEG1_9MICO</name>
<reference evidence="1" key="1">
    <citation type="submission" date="2022-06" db="EMBL/GenBank/DDBJ databases">
        <title>Ornithinimicrobium JY.X270.</title>
        <authorList>
            <person name="Huang Y."/>
        </authorList>
    </citation>
    <scope>NUCLEOTIDE SEQUENCE</scope>
    <source>
        <strain evidence="1">JY.X270</strain>
    </source>
</reference>
<dbReference type="Gene3D" id="3.90.1200.10">
    <property type="match status" value="1"/>
</dbReference>
<dbReference type="EMBL" id="CP099490">
    <property type="protein sequence ID" value="USQ75151.1"/>
    <property type="molecule type" value="Genomic_DNA"/>
</dbReference>
<proteinExistence type="predicted"/>
<evidence type="ECO:0000313" key="2">
    <source>
        <dbReference type="Proteomes" id="UP001056535"/>
    </source>
</evidence>
<organism evidence="1 2">
    <name type="scientific">Ornithinimicrobium cryptoxanthini</name>
    <dbReference type="NCBI Taxonomy" id="2934161"/>
    <lineage>
        <taxon>Bacteria</taxon>
        <taxon>Bacillati</taxon>
        <taxon>Actinomycetota</taxon>
        <taxon>Actinomycetes</taxon>
        <taxon>Micrococcales</taxon>
        <taxon>Ornithinimicrobiaceae</taxon>
        <taxon>Ornithinimicrobium</taxon>
    </lineage>
</organism>
<dbReference type="RefSeq" id="WP_252619325.1">
    <property type="nucleotide sequence ID" value="NZ_CP099490.1"/>
</dbReference>
<accession>A0ABY4YEG1</accession>
<dbReference type="Proteomes" id="UP001056535">
    <property type="component" value="Chromosome"/>
</dbReference>
<protein>
    <submittedName>
        <fullName evidence="1">Aminoglycoside phosphotransferase family protein</fullName>
    </submittedName>
</protein>
<evidence type="ECO:0000313" key="1">
    <source>
        <dbReference type="EMBL" id="USQ75151.1"/>
    </source>
</evidence>
<gene>
    <name evidence="1" type="ORF">NF557_10945</name>
</gene>
<dbReference type="SUPFAM" id="SSF56112">
    <property type="entry name" value="Protein kinase-like (PK-like)"/>
    <property type="match status" value="1"/>
</dbReference>
<dbReference type="InterPro" id="IPR011009">
    <property type="entry name" value="Kinase-like_dom_sf"/>
</dbReference>
<dbReference type="InterPro" id="IPR006748">
    <property type="entry name" value="NH2Glyco/OHUrea_AB-resist_kin"/>
</dbReference>
<sequence>MPEPGLRSTEPLPRSVTDLVPQGLIDRMHQHVPAPGFGSGPDWLRTLPGLVTELLDQWGLVVSGPPSHGYAALVLPVDGADEPAVLKVAWPHPEARDEHRTLRTWAGRGAVRLIAADPSRGGLLLERLDLRDLNGPRVGVLESCEEIGRLAARLNRPAPPWLRLRCSEHLAELVRDIDALRGGQSRALPRQVLDRGRALAMELAAEPDIDAHLVHADLHQENVLWRPDPGEWVAIDPQAMAADRAWVVAPALWNRWTEAQTAHDTRLHLNLRLEMLCEAAGIDPDRARAMTEVRILRNAVWDIQEEPADLAESLTRHITISKAMQPA</sequence>